<protein>
    <recommendedName>
        <fullName evidence="3">CBS domain-containing protein</fullName>
    </recommendedName>
</protein>
<dbReference type="CDD" id="cd02205">
    <property type="entry name" value="CBS_pair_SF"/>
    <property type="match status" value="1"/>
</dbReference>
<comment type="caution">
    <text evidence="4">The sequence shown here is derived from an EMBL/GenBank/DDBJ whole genome shotgun (WGS) entry which is preliminary data.</text>
</comment>
<dbReference type="Gene3D" id="3.10.580.10">
    <property type="entry name" value="CBS-domain"/>
    <property type="match status" value="2"/>
</dbReference>
<accession>A0A1J4SDM2</accession>
<dbReference type="InterPro" id="IPR051257">
    <property type="entry name" value="Diverse_CBS-Domain"/>
</dbReference>
<dbReference type="PROSITE" id="PS51371">
    <property type="entry name" value="CBS"/>
    <property type="match status" value="2"/>
</dbReference>
<gene>
    <name evidence="4" type="ORF">AUJ66_03495</name>
</gene>
<dbReference type="PANTHER" id="PTHR43080:SF2">
    <property type="entry name" value="CBS DOMAIN-CONTAINING PROTEIN"/>
    <property type="match status" value="1"/>
</dbReference>
<name>A0A1J4SDM2_9BACT</name>
<evidence type="ECO:0000313" key="4">
    <source>
        <dbReference type="EMBL" id="OIN97384.1"/>
    </source>
</evidence>
<dbReference type="InterPro" id="IPR046342">
    <property type="entry name" value="CBS_dom_sf"/>
</dbReference>
<dbReference type="Pfam" id="PF00571">
    <property type="entry name" value="CBS"/>
    <property type="match status" value="2"/>
</dbReference>
<dbReference type="EMBL" id="MNUO01000050">
    <property type="protein sequence ID" value="OIN97384.1"/>
    <property type="molecule type" value="Genomic_DNA"/>
</dbReference>
<evidence type="ECO:0000256" key="2">
    <source>
        <dbReference type="PROSITE-ProRule" id="PRU00703"/>
    </source>
</evidence>
<evidence type="ECO:0000256" key="1">
    <source>
        <dbReference type="ARBA" id="ARBA00023122"/>
    </source>
</evidence>
<dbReference type="SUPFAM" id="SSF54631">
    <property type="entry name" value="CBS-domain pair"/>
    <property type="match status" value="1"/>
</dbReference>
<sequence length="161" mass="18290">MSKVSPLVRDVMTREVLTVSRGTTLSELLKKFQKFHTFPLVPVVEEDGRLVGTILFEDLVEIFQAKGMSLIKGVPFLDRDEIDIFNLDIDEESGVLFIVEDLLKRKFLYLNDDLPLEKAYTAMKLNSVDTLPVIDKEGKLVGMLGIFDILRAIFKEKGIIK</sequence>
<dbReference type="Proteomes" id="UP000182278">
    <property type="component" value="Unassembled WGS sequence"/>
</dbReference>
<dbReference type="STRING" id="1817893.AUJ66_03495"/>
<dbReference type="InterPro" id="IPR000644">
    <property type="entry name" value="CBS_dom"/>
</dbReference>
<reference evidence="4 5" key="1">
    <citation type="journal article" date="2016" name="Environ. Microbiol.">
        <title>Genomic resolution of a cold subsurface aquifer community provides metabolic insights for novel microbes adapted to high CO concentrations.</title>
        <authorList>
            <person name="Probst A.J."/>
            <person name="Castelle C.J."/>
            <person name="Singh A."/>
            <person name="Brown C.T."/>
            <person name="Anantharaman K."/>
            <person name="Sharon I."/>
            <person name="Hug L.A."/>
            <person name="Burstein D."/>
            <person name="Emerson J.B."/>
            <person name="Thomas B.C."/>
            <person name="Banfield J.F."/>
        </authorList>
    </citation>
    <scope>NUCLEOTIDE SEQUENCE [LARGE SCALE GENOMIC DNA]</scope>
    <source>
        <strain evidence="4">CG1_02_38_46</strain>
    </source>
</reference>
<dbReference type="AlphaFoldDB" id="A0A1J4SDM2"/>
<keyword evidence="1 2" id="KW-0129">CBS domain</keyword>
<dbReference type="SMART" id="SM00116">
    <property type="entry name" value="CBS"/>
    <property type="match status" value="2"/>
</dbReference>
<feature type="domain" description="CBS" evidence="3">
    <location>
        <begin position="103"/>
        <end position="159"/>
    </location>
</feature>
<feature type="domain" description="CBS" evidence="3">
    <location>
        <begin position="12"/>
        <end position="70"/>
    </location>
</feature>
<evidence type="ECO:0000259" key="3">
    <source>
        <dbReference type="PROSITE" id="PS51371"/>
    </source>
</evidence>
<dbReference type="PANTHER" id="PTHR43080">
    <property type="entry name" value="CBS DOMAIN-CONTAINING PROTEIN CBSX3, MITOCHONDRIAL"/>
    <property type="match status" value="1"/>
</dbReference>
<proteinExistence type="predicted"/>
<evidence type="ECO:0000313" key="5">
    <source>
        <dbReference type="Proteomes" id="UP000182278"/>
    </source>
</evidence>
<organism evidence="4 5">
    <name type="scientific">Candidatus Desantisbacteria bacterium CG1_02_38_46</name>
    <dbReference type="NCBI Taxonomy" id="1817893"/>
    <lineage>
        <taxon>Bacteria</taxon>
        <taxon>Candidatus Desantisiibacteriota</taxon>
    </lineage>
</organism>